<dbReference type="PATRIC" id="fig|291169.3.peg.293"/>
<dbReference type="EC" id="3.-.-.-" evidence="5"/>
<dbReference type="InterPro" id="IPR001310">
    <property type="entry name" value="Histidine_triad_HIT"/>
</dbReference>
<dbReference type="RefSeq" id="WP_069294881.1">
    <property type="nucleotide sequence ID" value="NZ_MCRI01000001.1"/>
</dbReference>
<evidence type="ECO:0000313" key="5">
    <source>
        <dbReference type="EMBL" id="ODN68317.1"/>
    </source>
</evidence>
<evidence type="ECO:0000256" key="3">
    <source>
        <dbReference type="PROSITE-ProRule" id="PRU00464"/>
    </source>
</evidence>
<feature type="short sequence motif" description="Histidine triad motif" evidence="2 3">
    <location>
        <begin position="97"/>
        <end position="101"/>
    </location>
</feature>
<dbReference type="Pfam" id="PF11969">
    <property type="entry name" value="DcpS_C"/>
    <property type="match status" value="1"/>
</dbReference>
<dbReference type="InterPro" id="IPR011146">
    <property type="entry name" value="HIT-like"/>
</dbReference>
<evidence type="ECO:0000256" key="1">
    <source>
        <dbReference type="PIRSR" id="PIRSR601310-1"/>
    </source>
</evidence>
<feature type="active site" description="Tele-AMP-histidine intermediate" evidence="1">
    <location>
        <position position="99"/>
    </location>
</feature>
<evidence type="ECO:0000313" key="6">
    <source>
        <dbReference type="Proteomes" id="UP000094379"/>
    </source>
</evidence>
<dbReference type="GO" id="GO:0016787">
    <property type="term" value="F:hydrolase activity"/>
    <property type="evidence" value="ECO:0007669"/>
    <property type="project" value="UniProtKB-KW"/>
</dbReference>
<keyword evidence="6" id="KW-1185">Reference proteome</keyword>
<dbReference type="PANTHER" id="PTHR23089">
    <property type="entry name" value="HISTIDINE TRIAD HIT PROTEIN"/>
    <property type="match status" value="1"/>
</dbReference>
<name>A0A1E3GW88_9GAMM</name>
<feature type="domain" description="HIT" evidence="4">
    <location>
        <begin position="5"/>
        <end position="112"/>
    </location>
</feature>
<dbReference type="Gene3D" id="3.30.428.10">
    <property type="entry name" value="HIT-like"/>
    <property type="match status" value="1"/>
</dbReference>
<dbReference type="CDD" id="cd01276">
    <property type="entry name" value="PKCI_related"/>
    <property type="match status" value="1"/>
</dbReference>
<dbReference type="PROSITE" id="PS00892">
    <property type="entry name" value="HIT_1"/>
    <property type="match status" value="1"/>
</dbReference>
<dbReference type="AlphaFoldDB" id="A0A1E3GW88"/>
<reference evidence="5 6" key="1">
    <citation type="submission" date="2016-07" db="EMBL/GenBank/DDBJ databases">
        <title>Draft Genome Sequence of Methylophaga muralis Bur 1.</title>
        <authorList>
            <person name="Vasilenko O.V."/>
            <person name="Doronina N.V."/>
            <person name="Shmareva M.N."/>
            <person name="Tarlachkov S.V."/>
            <person name="Mustakhimov I."/>
            <person name="Trotsenko Y.A."/>
        </authorList>
    </citation>
    <scope>NUCLEOTIDE SEQUENCE [LARGE SCALE GENOMIC DNA]</scope>
    <source>
        <strain evidence="5 6">Bur 1</strain>
    </source>
</reference>
<proteinExistence type="predicted"/>
<comment type="caution">
    <text evidence="5">The sequence shown here is derived from an EMBL/GenBank/DDBJ whole genome shotgun (WGS) entry which is preliminary data.</text>
</comment>
<accession>A0A1E3GW88</accession>
<dbReference type="STRING" id="291169.A9E74_00290"/>
<organism evidence="5 6">
    <name type="scientific">Methylophaga muralis</name>
    <dbReference type="NCBI Taxonomy" id="291169"/>
    <lineage>
        <taxon>Bacteria</taxon>
        <taxon>Pseudomonadati</taxon>
        <taxon>Pseudomonadota</taxon>
        <taxon>Gammaproteobacteria</taxon>
        <taxon>Thiotrichales</taxon>
        <taxon>Piscirickettsiaceae</taxon>
        <taxon>Methylophaga</taxon>
    </lineage>
</organism>
<dbReference type="Proteomes" id="UP000094379">
    <property type="component" value="Unassembled WGS sequence"/>
</dbReference>
<evidence type="ECO:0000256" key="2">
    <source>
        <dbReference type="PIRSR" id="PIRSR601310-3"/>
    </source>
</evidence>
<dbReference type="SUPFAM" id="SSF54197">
    <property type="entry name" value="HIT-like"/>
    <property type="match status" value="1"/>
</dbReference>
<dbReference type="PRINTS" id="PR00332">
    <property type="entry name" value="HISTRIAD"/>
</dbReference>
<dbReference type="EMBL" id="MCRI01000001">
    <property type="protein sequence ID" value="ODN68317.1"/>
    <property type="molecule type" value="Genomic_DNA"/>
</dbReference>
<dbReference type="InterPro" id="IPR036265">
    <property type="entry name" value="HIT-like_sf"/>
</dbReference>
<gene>
    <name evidence="5" type="ORF">A9E74_00290</name>
</gene>
<protein>
    <submittedName>
        <fullName evidence="5">HIT-like protein</fullName>
        <ecNumber evidence="5">3.-.-.-</ecNumber>
    </submittedName>
</protein>
<evidence type="ECO:0000259" key="4">
    <source>
        <dbReference type="PROSITE" id="PS51084"/>
    </source>
</evidence>
<dbReference type="PROSITE" id="PS51084">
    <property type="entry name" value="HIT_2"/>
    <property type="match status" value="1"/>
</dbReference>
<dbReference type="InterPro" id="IPR019808">
    <property type="entry name" value="Histidine_triad_CS"/>
</dbReference>
<sequence length="112" mass="12499">MTDCIFCKIIAGEIPSSKVYEDELIYVFKDINPKADVHLLVIPKQHIARLDHLDQTHQTLIAHMFLKLPELAKSQGLETGFRTIINTGPGGGQEVDHLHIHLLGGKNLPGFH</sequence>
<keyword evidence="5" id="KW-0378">Hydrolase</keyword>